<reference evidence="6 7" key="1">
    <citation type="submission" date="2021-08" db="EMBL/GenBank/DDBJ databases">
        <authorList>
            <person name="Zhang D."/>
            <person name="Zhang A."/>
            <person name="Wang L."/>
        </authorList>
    </citation>
    <scope>NUCLEOTIDE SEQUENCE [LARGE SCALE GENOMIC DNA]</scope>
    <source>
        <strain evidence="6 7">WL0086</strain>
    </source>
</reference>
<feature type="compositionally biased region" description="Polar residues" evidence="5">
    <location>
        <begin position="1"/>
        <end position="11"/>
    </location>
</feature>
<feature type="compositionally biased region" description="Polar residues" evidence="5">
    <location>
        <begin position="19"/>
        <end position="31"/>
    </location>
</feature>
<dbReference type="InterPro" id="IPR036870">
    <property type="entry name" value="Ribosomal_bS18_sf"/>
</dbReference>
<dbReference type="PANTHER" id="PTHR13479">
    <property type="entry name" value="30S RIBOSOMAL PROTEIN S18"/>
    <property type="match status" value="1"/>
</dbReference>
<evidence type="ECO:0000256" key="4">
    <source>
        <dbReference type="RuleBase" id="RU003910"/>
    </source>
</evidence>
<organism evidence="6 7">
    <name type="scientific">Actomonas aquatica</name>
    <dbReference type="NCBI Taxonomy" id="2866162"/>
    <lineage>
        <taxon>Bacteria</taxon>
        <taxon>Pseudomonadati</taxon>
        <taxon>Verrucomicrobiota</taxon>
        <taxon>Opitutia</taxon>
        <taxon>Opitutales</taxon>
        <taxon>Opitutaceae</taxon>
        <taxon>Actomonas</taxon>
    </lineage>
</organism>
<keyword evidence="3 4" id="KW-0687">Ribonucleoprotein</keyword>
<evidence type="ECO:0000313" key="7">
    <source>
        <dbReference type="Proteomes" id="UP000738431"/>
    </source>
</evidence>
<dbReference type="Gene3D" id="4.10.640.10">
    <property type="entry name" value="Ribosomal protein S18"/>
    <property type="match status" value="1"/>
</dbReference>
<evidence type="ECO:0000256" key="5">
    <source>
        <dbReference type="SAM" id="MobiDB-lite"/>
    </source>
</evidence>
<comment type="similarity">
    <text evidence="1 4">Belongs to the bacterial ribosomal protein bS18 family.</text>
</comment>
<dbReference type="NCBIfam" id="TIGR00165">
    <property type="entry name" value="S18"/>
    <property type="match status" value="1"/>
</dbReference>
<protein>
    <submittedName>
        <fullName evidence="6">30S ribosomal protein S18</fullName>
    </submittedName>
</protein>
<evidence type="ECO:0000313" key="6">
    <source>
        <dbReference type="EMBL" id="WRQ87173.1"/>
    </source>
</evidence>
<dbReference type="EMBL" id="CP139781">
    <property type="protein sequence ID" value="WRQ87173.1"/>
    <property type="molecule type" value="Genomic_DNA"/>
</dbReference>
<dbReference type="PRINTS" id="PR00974">
    <property type="entry name" value="RIBOSOMALS18"/>
</dbReference>
<feature type="region of interest" description="Disordered" evidence="5">
    <location>
        <begin position="1"/>
        <end position="32"/>
    </location>
</feature>
<dbReference type="SUPFAM" id="SSF46911">
    <property type="entry name" value="Ribosomal protein S18"/>
    <property type="match status" value="1"/>
</dbReference>
<gene>
    <name evidence="6" type="primary">rpsR</name>
    <name evidence="6" type="ORF">K1X11_020365</name>
</gene>
<dbReference type="RefSeq" id="WP_221029413.1">
    <property type="nucleotide sequence ID" value="NZ_CP139781.1"/>
</dbReference>
<dbReference type="Pfam" id="PF01084">
    <property type="entry name" value="Ribosomal_S18"/>
    <property type="match status" value="1"/>
</dbReference>
<reference evidence="6 7" key="2">
    <citation type="submission" date="2023-12" db="EMBL/GenBank/DDBJ databases">
        <title>Description of an unclassified Opitutus bacterium of Verrucomicrobiota.</title>
        <authorList>
            <person name="Zhang D.-F."/>
        </authorList>
    </citation>
    <scope>NUCLEOTIDE SEQUENCE [LARGE SCALE GENOMIC DNA]</scope>
    <source>
        <strain evidence="6 7">WL0086</strain>
    </source>
</reference>
<accession>A0ABZ1C7E0</accession>
<proteinExistence type="inferred from homology"/>
<sequence>MSTSEETQRSITPEEIPFSTPQALNQYTTDTGKILPRKYTRLSAKQQRRITKTIKRARNLLFAQ</sequence>
<keyword evidence="2 4" id="KW-0689">Ribosomal protein</keyword>
<dbReference type="Proteomes" id="UP000738431">
    <property type="component" value="Chromosome"/>
</dbReference>
<dbReference type="GO" id="GO:0005840">
    <property type="term" value="C:ribosome"/>
    <property type="evidence" value="ECO:0007669"/>
    <property type="project" value="UniProtKB-KW"/>
</dbReference>
<dbReference type="InterPro" id="IPR001648">
    <property type="entry name" value="Ribosomal_bS18"/>
</dbReference>
<evidence type="ECO:0000256" key="3">
    <source>
        <dbReference type="ARBA" id="ARBA00023274"/>
    </source>
</evidence>
<dbReference type="PANTHER" id="PTHR13479:SF40">
    <property type="entry name" value="SMALL RIBOSOMAL SUBUNIT PROTEIN BS18M"/>
    <property type="match status" value="1"/>
</dbReference>
<evidence type="ECO:0000256" key="2">
    <source>
        <dbReference type="ARBA" id="ARBA00022980"/>
    </source>
</evidence>
<evidence type="ECO:0000256" key="1">
    <source>
        <dbReference type="ARBA" id="ARBA00005589"/>
    </source>
</evidence>
<name>A0ABZ1C7E0_9BACT</name>
<keyword evidence="7" id="KW-1185">Reference proteome</keyword>